<evidence type="ECO:0000313" key="2">
    <source>
        <dbReference type="Proteomes" id="UP000692954"/>
    </source>
</evidence>
<accession>A0A8S1MT96</accession>
<dbReference type="Proteomes" id="UP000692954">
    <property type="component" value="Unassembled WGS sequence"/>
</dbReference>
<sequence length="61" mass="7369">MTKEVSPLEFKQEKITSFEDFKWIIILRTLERRDKANGKGRMIYIDFNVIFQIMKQKICAQ</sequence>
<keyword evidence="2" id="KW-1185">Reference proteome</keyword>
<protein>
    <submittedName>
        <fullName evidence="1">Uncharacterized protein</fullName>
    </submittedName>
</protein>
<dbReference type="EMBL" id="CAJJDN010000042">
    <property type="protein sequence ID" value="CAD8081401.1"/>
    <property type="molecule type" value="Genomic_DNA"/>
</dbReference>
<proteinExistence type="predicted"/>
<evidence type="ECO:0000313" key="1">
    <source>
        <dbReference type="EMBL" id="CAD8081401.1"/>
    </source>
</evidence>
<reference evidence="1" key="1">
    <citation type="submission" date="2021-01" db="EMBL/GenBank/DDBJ databases">
        <authorList>
            <consortium name="Genoscope - CEA"/>
            <person name="William W."/>
        </authorList>
    </citation>
    <scope>NUCLEOTIDE SEQUENCE</scope>
</reference>
<comment type="caution">
    <text evidence="1">The sequence shown here is derived from an EMBL/GenBank/DDBJ whole genome shotgun (WGS) entry which is preliminary data.</text>
</comment>
<name>A0A8S1MT96_9CILI</name>
<organism evidence="1 2">
    <name type="scientific">Paramecium sonneborni</name>
    <dbReference type="NCBI Taxonomy" id="65129"/>
    <lineage>
        <taxon>Eukaryota</taxon>
        <taxon>Sar</taxon>
        <taxon>Alveolata</taxon>
        <taxon>Ciliophora</taxon>
        <taxon>Intramacronucleata</taxon>
        <taxon>Oligohymenophorea</taxon>
        <taxon>Peniculida</taxon>
        <taxon>Parameciidae</taxon>
        <taxon>Paramecium</taxon>
    </lineage>
</organism>
<gene>
    <name evidence="1" type="ORF">PSON_ATCC_30995.1.T0420003</name>
</gene>
<dbReference type="AlphaFoldDB" id="A0A8S1MT96"/>